<name>A0AAN6Y092_9PEZI</name>
<reference evidence="3" key="2">
    <citation type="submission" date="2023-05" db="EMBL/GenBank/DDBJ databases">
        <authorList>
            <consortium name="Lawrence Berkeley National Laboratory"/>
            <person name="Steindorff A."/>
            <person name="Hensen N."/>
            <person name="Bonometti L."/>
            <person name="Westerberg I."/>
            <person name="Brannstrom I.O."/>
            <person name="Guillou S."/>
            <person name="Cros-Aarteil S."/>
            <person name="Calhoun S."/>
            <person name="Haridas S."/>
            <person name="Kuo A."/>
            <person name="Mondo S."/>
            <person name="Pangilinan J."/>
            <person name="Riley R."/>
            <person name="Labutti K."/>
            <person name="Andreopoulos B."/>
            <person name="Lipzen A."/>
            <person name="Chen C."/>
            <person name="Yanf M."/>
            <person name="Daum C."/>
            <person name="Ng V."/>
            <person name="Clum A."/>
            <person name="Ohm R."/>
            <person name="Martin F."/>
            <person name="Silar P."/>
            <person name="Natvig D."/>
            <person name="Lalanne C."/>
            <person name="Gautier V."/>
            <person name="Ament-Velasquez S.L."/>
            <person name="Kruys A."/>
            <person name="Hutchinson M.I."/>
            <person name="Powell A.J."/>
            <person name="Barry K."/>
            <person name="Miller A.N."/>
            <person name="Grigoriev I.V."/>
            <person name="Debuchy R."/>
            <person name="Gladieux P."/>
            <person name="Thoren M.H."/>
            <person name="Johannesson H."/>
        </authorList>
    </citation>
    <scope>NUCLEOTIDE SEQUENCE</scope>
    <source>
        <strain evidence="3">PSN293</strain>
    </source>
</reference>
<feature type="chain" id="PRO_5042874043" description="SsuA/THI5-like domain-containing protein" evidence="1">
    <location>
        <begin position="20"/>
        <end position="324"/>
    </location>
</feature>
<protein>
    <recommendedName>
        <fullName evidence="2">SsuA/THI5-like domain-containing protein</fullName>
    </recommendedName>
</protein>
<evidence type="ECO:0000259" key="2">
    <source>
        <dbReference type="Pfam" id="PF09084"/>
    </source>
</evidence>
<sequence length="324" mass="35712">MSRLTQFLLLPNATALTIAAVSSIIEATPLVVTLQDHYEPNPYTYINSLPVVGSIPNVDLYAGSEVHVLDDAPAHPDLRILSTVVEFAYQIVADKRKGILQPSDLRGKRIGVVGNVTSEYFGYRFLREVVGLNSSEYTFVRNGALCYALPCGNGTYPAMLASGEVDALTVFEPTTTVGGMAIGDENAIYFRNDTLYRKLNVLYTTKDRLENATSRAEIVGFLRALGKTQEMFTKEPEKAWPRVANITATGSTVNVATEEVMRRFWPLTKWGRGLPADMADLMAEEDKWVAMRDPRGRTPMSRETIQGLVDDGPLREALALDAQA</sequence>
<dbReference type="Gene3D" id="3.40.190.10">
    <property type="entry name" value="Periplasmic binding protein-like II"/>
    <property type="match status" value="1"/>
</dbReference>
<comment type="caution">
    <text evidence="3">The sequence shown here is derived from an EMBL/GenBank/DDBJ whole genome shotgun (WGS) entry which is preliminary data.</text>
</comment>
<dbReference type="EMBL" id="MU858198">
    <property type="protein sequence ID" value="KAK4209655.1"/>
    <property type="molecule type" value="Genomic_DNA"/>
</dbReference>
<evidence type="ECO:0000313" key="4">
    <source>
        <dbReference type="Proteomes" id="UP001301769"/>
    </source>
</evidence>
<feature type="domain" description="SsuA/THI5-like" evidence="2">
    <location>
        <begin position="79"/>
        <end position="239"/>
    </location>
</feature>
<dbReference type="InterPro" id="IPR015168">
    <property type="entry name" value="SsuA/THI5"/>
</dbReference>
<evidence type="ECO:0000313" key="3">
    <source>
        <dbReference type="EMBL" id="KAK4209655.1"/>
    </source>
</evidence>
<organism evidence="3 4">
    <name type="scientific">Rhypophila decipiens</name>
    <dbReference type="NCBI Taxonomy" id="261697"/>
    <lineage>
        <taxon>Eukaryota</taxon>
        <taxon>Fungi</taxon>
        <taxon>Dikarya</taxon>
        <taxon>Ascomycota</taxon>
        <taxon>Pezizomycotina</taxon>
        <taxon>Sordariomycetes</taxon>
        <taxon>Sordariomycetidae</taxon>
        <taxon>Sordariales</taxon>
        <taxon>Naviculisporaceae</taxon>
        <taxon>Rhypophila</taxon>
    </lineage>
</organism>
<dbReference type="SUPFAM" id="SSF53850">
    <property type="entry name" value="Periplasmic binding protein-like II"/>
    <property type="match status" value="1"/>
</dbReference>
<accession>A0AAN6Y092</accession>
<dbReference type="AlphaFoldDB" id="A0AAN6Y092"/>
<dbReference type="Proteomes" id="UP001301769">
    <property type="component" value="Unassembled WGS sequence"/>
</dbReference>
<reference evidence="3" key="1">
    <citation type="journal article" date="2023" name="Mol. Phylogenet. Evol.">
        <title>Genome-scale phylogeny and comparative genomics of the fungal order Sordariales.</title>
        <authorList>
            <person name="Hensen N."/>
            <person name="Bonometti L."/>
            <person name="Westerberg I."/>
            <person name="Brannstrom I.O."/>
            <person name="Guillou S."/>
            <person name="Cros-Aarteil S."/>
            <person name="Calhoun S."/>
            <person name="Haridas S."/>
            <person name="Kuo A."/>
            <person name="Mondo S."/>
            <person name="Pangilinan J."/>
            <person name="Riley R."/>
            <person name="LaButti K."/>
            <person name="Andreopoulos B."/>
            <person name="Lipzen A."/>
            <person name="Chen C."/>
            <person name="Yan M."/>
            <person name="Daum C."/>
            <person name="Ng V."/>
            <person name="Clum A."/>
            <person name="Steindorff A."/>
            <person name="Ohm R.A."/>
            <person name="Martin F."/>
            <person name="Silar P."/>
            <person name="Natvig D.O."/>
            <person name="Lalanne C."/>
            <person name="Gautier V."/>
            <person name="Ament-Velasquez S.L."/>
            <person name="Kruys A."/>
            <person name="Hutchinson M.I."/>
            <person name="Powell A.J."/>
            <person name="Barry K."/>
            <person name="Miller A.N."/>
            <person name="Grigoriev I.V."/>
            <person name="Debuchy R."/>
            <person name="Gladieux P."/>
            <person name="Hiltunen Thoren M."/>
            <person name="Johannesson H."/>
        </authorList>
    </citation>
    <scope>NUCLEOTIDE SEQUENCE</scope>
    <source>
        <strain evidence="3">PSN293</strain>
    </source>
</reference>
<keyword evidence="4" id="KW-1185">Reference proteome</keyword>
<evidence type="ECO:0000256" key="1">
    <source>
        <dbReference type="SAM" id="SignalP"/>
    </source>
</evidence>
<dbReference type="Pfam" id="PF09084">
    <property type="entry name" value="NMT1"/>
    <property type="match status" value="1"/>
</dbReference>
<gene>
    <name evidence="3" type="ORF">QBC37DRAFT_49258</name>
</gene>
<proteinExistence type="predicted"/>
<keyword evidence="1" id="KW-0732">Signal</keyword>
<feature type="signal peptide" evidence="1">
    <location>
        <begin position="1"/>
        <end position="19"/>
    </location>
</feature>